<dbReference type="EMBL" id="JARKIE010000504">
    <property type="protein sequence ID" value="KAJ7631802.1"/>
    <property type="molecule type" value="Genomic_DNA"/>
</dbReference>
<evidence type="ECO:0000313" key="3">
    <source>
        <dbReference type="Proteomes" id="UP001221757"/>
    </source>
</evidence>
<accession>A0AAD7BVM2</accession>
<sequence>MALACLAFMPPELQLLTYSEFHPQDLLSISHVSKFWRSLALEDKRWNEWFNLISTDDETAEAFLSRYRVLDLIPKRAIVTLCFYTKCLECAGYTTDIFLPLLQVRVQLPYYPVIPDISDSVSVPTAVATRNTQ</sequence>
<dbReference type="PROSITE" id="PS50181">
    <property type="entry name" value="FBOX"/>
    <property type="match status" value="1"/>
</dbReference>
<proteinExistence type="predicted"/>
<dbReference type="InterPro" id="IPR001810">
    <property type="entry name" value="F-box_dom"/>
</dbReference>
<dbReference type="Proteomes" id="UP001221757">
    <property type="component" value="Unassembled WGS sequence"/>
</dbReference>
<gene>
    <name evidence="2" type="ORF">B0H17DRAFT_535405</name>
</gene>
<evidence type="ECO:0000313" key="2">
    <source>
        <dbReference type="EMBL" id="KAJ7631802.1"/>
    </source>
</evidence>
<protein>
    <recommendedName>
        <fullName evidence="1">F-box domain-containing protein</fullName>
    </recommendedName>
</protein>
<organism evidence="2 3">
    <name type="scientific">Mycena rosella</name>
    <name type="common">Pink bonnet</name>
    <name type="synonym">Agaricus rosellus</name>
    <dbReference type="NCBI Taxonomy" id="1033263"/>
    <lineage>
        <taxon>Eukaryota</taxon>
        <taxon>Fungi</taxon>
        <taxon>Dikarya</taxon>
        <taxon>Basidiomycota</taxon>
        <taxon>Agaricomycotina</taxon>
        <taxon>Agaricomycetes</taxon>
        <taxon>Agaricomycetidae</taxon>
        <taxon>Agaricales</taxon>
        <taxon>Marasmiineae</taxon>
        <taxon>Mycenaceae</taxon>
        <taxon>Mycena</taxon>
    </lineage>
</organism>
<dbReference type="InterPro" id="IPR036047">
    <property type="entry name" value="F-box-like_dom_sf"/>
</dbReference>
<evidence type="ECO:0000259" key="1">
    <source>
        <dbReference type="PROSITE" id="PS50181"/>
    </source>
</evidence>
<dbReference type="Gene3D" id="1.20.1280.50">
    <property type="match status" value="1"/>
</dbReference>
<name>A0AAD7BVM2_MYCRO</name>
<comment type="caution">
    <text evidence="2">The sequence shown here is derived from an EMBL/GenBank/DDBJ whole genome shotgun (WGS) entry which is preliminary data.</text>
</comment>
<feature type="domain" description="F-box" evidence="1">
    <location>
        <begin position="3"/>
        <end position="49"/>
    </location>
</feature>
<reference evidence="2" key="1">
    <citation type="submission" date="2023-03" db="EMBL/GenBank/DDBJ databases">
        <title>Massive genome expansion in bonnet fungi (Mycena s.s.) driven by repeated elements and novel gene families across ecological guilds.</title>
        <authorList>
            <consortium name="Lawrence Berkeley National Laboratory"/>
            <person name="Harder C.B."/>
            <person name="Miyauchi S."/>
            <person name="Viragh M."/>
            <person name="Kuo A."/>
            <person name="Thoen E."/>
            <person name="Andreopoulos B."/>
            <person name="Lu D."/>
            <person name="Skrede I."/>
            <person name="Drula E."/>
            <person name="Henrissat B."/>
            <person name="Morin E."/>
            <person name="Kohler A."/>
            <person name="Barry K."/>
            <person name="LaButti K."/>
            <person name="Morin E."/>
            <person name="Salamov A."/>
            <person name="Lipzen A."/>
            <person name="Mereny Z."/>
            <person name="Hegedus B."/>
            <person name="Baldrian P."/>
            <person name="Stursova M."/>
            <person name="Weitz H."/>
            <person name="Taylor A."/>
            <person name="Grigoriev I.V."/>
            <person name="Nagy L.G."/>
            <person name="Martin F."/>
            <person name="Kauserud H."/>
        </authorList>
    </citation>
    <scope>NUCLEOTIDE SEQUENCE</scope>
    <source>
        <strain evidence="2">CBHHK067</strain>
    </source>
</reference>
<dbReference type="AlphaFoldDB" id="A0AAD7BVM2"/>
<dbReference type="SUPFAM" id="SSF81383">
    <property type="entry name" value="F-box domain"/>
    <property type="match status" value="1"/>
</dbReference>
<dbReference type="Pfam" id="PF12937">
    <property type="entry name" value="F-box-like"/>
    <property type="match status" value="1"/>
</dbReference>
<keyword evidence="3" id="KW-1185">Reference proteome</keyword>